<keyword evidence="5" id="KW-1185">Reference proteome</keyword>
<gene>
    <name evidence="4" type="ORF">JR347_04815</name>
</gene>
<dbReference type="SUPFAM" id="SSF53756">
    <property type="entry name" value="UDP-Glycosyltransferase/glycogen phosphorylase"/>
    <property type="match status" value="1"/>
</dbReference>
<dbReference type="Gene3D" id="3.90.550.10">
    <property type="entry name" value="Spore Coat Polysaccharide Biosynthesis Protein SpsA, Chain A"/>
    <property type="match status" value="1"/>
</dbReference>
<dbReference type="GO" id="GO:0016757">
    <property type="term" value="F:glycosyltransferase activity"/>
    <property type="evidence" value="ECO:0007669"/>
    <property type="project" value="InterPro"/>
</dbReference>
<dbReference type="CDD" id="cd03801">
    <property type="entry name" value="GT4_PimA-like"/>
    <property type="match status" value="1"/>
</dbReference>
<dbReference type="RefSeq" id="WP_205722916.1">
    <property type="nucleotide sequence ID" value="NZ_CP070608.1"/>
</dbReference>
<dbReference type="InterPro" id="IPR001173">
    <property type="entry name" value="Glyco_trans_2-like"/>
</dbReference>
<evidence type="ECO:0000313" key="4">
    <source>
        <dbReference type="EMBL" id="QSE98402.1"/>
    </source>
</evidence>
<dbReference type="PANTHER" id="PTHR43685">
    <property type="entry name" value="GLYCOSYLTRANSFERASE"/>
    <property type="match status" value="1"/>
</dbReference>
<dbReference type="Pfam" id="PF00535">
    <property type="entry name" value="Glycos_transf_2"/>
    <property type="match status" value="1"/>
</dbReference>
<feature type="domain" description="Glycosyltransferase 2-like" evidence="2">
    <location>
        <begin position="430"/>
        <end position="563"/>
    </location>
</feature>
<evidence type="ECO:0000313" key="5">
    <source>
        <dbReference type="Proteomes" id="UP000662783"/>
    </source>
</evidence>
<name>A0A974WJP8_9BACT</name>
<dbReference type="EMBL" id="CP070608">
    <property type="protein sequence ID" value="QSE98402.1"/>
    <property type="molecule type" value="Genomic_DNA"/>
</dbReference>
<dbReference type="PANTHER" id="PTHR43685:SF2">
    <property type="entry name" value="GLYCOSYLTRANSFERASE 2-LIKE DOMAIN-CONTAINING PROTEIN"/>
    <property type="match status" value="1"/>
</dbReference>
<feature type="domain" description="Glycosyltransferase subfamily 4-like N-terminal" evidence="3">
    <location>
        <begin position="16"/>
        <end position="195"/>
    </location>
</feature>
<dbReference type="CDD" id="cd00761">
    <property type="entry name" value="Glyco_tranf_GTA_type"/>
    <property type="match status" value="1"/>
</dbReference>
<dbReference type="AlphaFoldDB" id="A0A974WJP8"/>
<reference evidence="4" key="1">
    <citation type="submission" date="2021-02" db="EMBL/GenBank/DDBJ databases">
        <title>Fulvivirga sp. S481 isolated from sea water.</title>
        <authorList>
            <person name="Bae S.S."/>
            <person name="Baek K."/>
        </authorList>
    </citation>
    <scope>NUCLEOTIDE SEQUENCE</scope>
    <source>
        <strain evidence="4">S481</strain>
    </source>
</reference>
<dbReference type="InterPro" id="IPR001296">
    <property type="entry name" value="Glyco_trans_1"/>
</dbReference>
<evidence type="ECO:0000259" key="3">
    <source>
        <dbReference type="Pfam" id="PF13439"/>
    </source>
</evidence>
<dbReference type="KEGG" id="fuv:JR347_04815"/>
<accession>A0A974WJP8</accession>
<sequence>MTFWILTTEYPPLSGGGISTYCYHTGQMLLQEGHEVTVFIPDFTIKTKTIEVNAGVKLVKFRPDDSHFEYLGDESAQSLSFSEIIEEHAKEVGAPDFMEAQEYNGIAYFALQKKLLLSDYFQDTLFYITAHAPGFLYLDYNQAPLYEIPDYWTGEMEKSVLKSADLVISPSQYLIDKTDEYYDWSKQERTVIFNPYKQSDKPELDFTPFDIVFFGKLTPQKGCIELLSYFKRLWDQGFEHPLRLIGGGNHFFYPKMMDLSDHLRKTYKPYIDKRLLIFEGHINPEHINSRLKRAHIILVPSIIDNLPYTVLEAMSLGKIVLASDCGGHKELINTGENGFIFSHDKKGESFISNLKKILSLSKEAIASIGQNAIDTIESNCSYSTVYKRKFNYLLEKRSKSVNKIQFPFTETIELNTNQLKDYEGEKGKLTVVIPFFNMGNFINEAIDSVINSTYANKEILIIDDGSTDDHSIEVLKSIEQSGYAAVFRKENEGLSATRNYGATIAKGEFIAFLDADDKVTETYYEKAIGLIEKYNNISFVGCWASYFEKSDISWPSFNPEPPYLLVHNMINSSALIYRKKDFMAAGKNDSNMIYGMEDYESVINMVKNGFRGVAIPEKLWEYRIRKGSMAQSFNNYSKNYLYRLITKKHSGFYSRYASEIVNILNANGSGYLIENPTRVTRKPFPFANTKLMSLIKGNKFLRNIAKSIYRHIKR</sequence>
<dbReference type="Pfam" id="PF13439">
    <property type="entry name" value="Glyco_transf_4"/>
    <property type="match status" value="1"/>
</dbReference>
<dbReference type="Gene3D" id="3.40.50.2000">
    <property type="entry name" value="Glycogen Phosphorylase B"/>
    <property type="match status" value="2"/>
</dbReference>
<dbReference type="Proteomes" id="UP000662783">
    <property type="component" value="Chromosome"/>
</dbReference>
<organism evidence="4 5">
    <name type="scientific">Fulvivirga lutea</name>
    <dbReference type="NCBI Taxonomy" id="2810512"/>
    <lineage>
        <taxon>Bacteria</taxon>
        <taxon>Pseudomonadati</taxon>
        <taxon>Bacteroidota</taxon>
        <taxon>Cytophagia</taxon>
        <taxon>Cytophagales</taxon>
        <taxon>Fulvivirgaceae</taxon>
        <taxon>Fulvivirga</taxon>
    </lineage>
</organism>
<dbReference type="InterPro" id="IPR050834">
    <property type="entry name" value="Glycosyltransf_2"/>
</dbReference>
<proteinExistence type="predicted"/>
<evidence type="ECO:0000259" key="1">
    <source>
        <dbReference type="Pfam" id="PF00534"/>
    </source>
</evidence>
<feature type="domain" description="Glycosyl transferase family 1" evidence="1">
    <location>
        <begin position="200"/>
        <end position="372"/>
    </location>
</feature>
<dbReference type="SUPFAM" id="SSF53448">
    <property type="entry name" value="Nucleotide-diphospho-sugar transferases"/>
    <property type="match status" value="1"/>
</dbReference>
<dbReference type="Pfam" id="PF00534">
    <property type="entry name" value="Glycos_transf_1"/>
    <property type="match status" value="1"/>
</dbReference>
<dbReference type="InterPro" id="IPR028098">
    <property type="entry name" value="Glyco_trans_4-like_N"/>
</dbReference>
<protein>
    <submittedName>
        <fullName evidence="4">Glycosyltransferase</fullName>
    </submittedName>
</protein>
<dbReference type="InterPro" id="IPR029044">
    <property type="entry name" value="Nucleotide-diphossugar_trans"/>
</dbReference>
<evidence type="ECO:0000259" key="2">
    <source>
        <dbReference type="Pfam" id="PF00535"/>
    </source>
</evidence>